<name>A0A7R8H6J1_LEPSM</name>
<evidence type="ECO:0000313" key="1">
    <source>
        <dbReference type="EMBL" id="CAF2902527.1"/>
    </source>
</evidence>
<dbReference type="AlphaFoldDB" id="A0A7R8H6J1"/>
<organism evidence="1 2">
    <name type="scientific">Lepeophtheirus salmonis</name>
    <name type="common">Salmon louse</name>
    <name type="synonym">Caligus salmonis</name>
    <dbReference type="NCBI Taxonomy" id="72036"/>
    <lineage>
        <taxon>Eukaryota</taxon>
        <taxon>Metazoa</taxon>
        <taxon>Ecdysozoa</taxon>
        <taxon>Arthropoda</taxon>
        <taxon>Crustacea</taxon>
        <taxon>Multicrustacea</taxon>
        <taxon>Hexanauplia</taxon>
        <taxon>Copepoda</taxon>
        <taxon>Siphonostomatoida</taxon>
        <taxon>Caligidae</taxon>
        <taxon>Lepeophtheirus</taxon>
    </lineage>
</organism>
<keyword evidence="2" id="KW-1185">Reference proteome</keyword>
<sequence length="224" mass="25002">MFYTTSGVAKVSGTLQSGTGNAQTILAILRAGDKKITRRILPDSLADCTVANSIFINELGLFKDVRKYSVPDVGQIVYDILNIVEEVMIEFEHQGKCVTERVLFSPDVDATALSWIKSKDLGISPPWSPNIRKKRSKDHAIPDALSRAPVDYPLEEDRITEASFREVPRIAVQTCISMVDNTIDVMIDKLKQFAQEDEEYKELISPITEDFPLSSKSNTFNAIC</sequence>
<gene>
    <name evidence="1" type="ORF">LSAA_6952</name>
</gene>
<dbReference type="EMBL" id="HG994582">
    <property type="protein sequence ID" value="CAF2902527.1"/>
    <property type="molecule type" value="Genomic_DNA"/>
</dbReference>
<dbReference type="Proteomes" id="UP000675881">
    <property type="component" value="Chromosome 3"/>
</dbReference>
<accession>A0A7R8H6J1</accession>
<proteinExistence type="predicted"/>
<protein>
    <submittedName>
        <fullName evidence="1">(salmon louse) hypothetical protein</fullName>
    </submittedName>
</protein>
<evidence type="ECO:0000313" key="2">
    <source>
        <dbReference type="Proteomes" id="UP000675881"/>
    </source>
</evidence>
<reference evidence="1" key="1">
    <citation type="submission" date="2021-02" db="EMBL/GenBank/DDBJ databases">
        <authorList>
            <person name="Bekaert M."/>
        </authorList>
    </citation>
    <scope>NUCLEOTIDE SEQUENCE</scope>
    <source>
        <strain evidence="1">IoA-00</strain>
    </source>
</reference>